<keyword evidence="1" id="KW-0547">Nucleotide-binding</keyword>
<protein>
    <recommendedName>
        <fullName evidence="1">Glutamyl-tRNA(Gln) amidotransferase subunit C, chloroplastic/mitochondrial</fullName>
        <shortName evidence="1">Glu-AdT subunit C</shortName>
        <ecNumber evidence="1">6.3.5.-</ecNumber>
    </recommendedName>
</protein>
<keyword evidence="1" id="KW-0496">Mitochondrion</keyword>
<comment type="subunit">
    <text evidence="1">Subunit of the heterotrimeric GatCAB amidotransferase (AdT) complex, composed of A, B and C subunits.</text>
</comment>
<keyword evidence="1" id="KW-0436">Ligase</keyword>
<dbReference type="InterPro" id="IPR003837">
    <property type="entry name" value="GatC"/>
</dbReference>
<sequence length="149" mass="16803">MEKMAAYSSKLLIAFKPTTNMLLNNSLIISKTTNFTKLFSQRTNLRKFSIKSSTFDPPDVARLANTARITLTPQEVEEFGPKIQKVVDWFGQLQAVDLESIEPALRSDIDGDNLRGDVPLNFENREAIIAAIPSYDEPYIKVPKVLNKE</sequence>
<dbReference type="SUPFAM" id="SSF141000">
    <property type="entry name" value="Glu-tRNAGln amidotransferase C subunit"/>
    <property type="match status" value="1"/>
</dbReference>
<evidence type="ECO:0000313" key="3">
    <source>
        <dbReference type="Proteomes" id="UP001443914"/>
    </source>
</evidence>
<dbReference type="PANTHER" id="PTHR15004">
    <property type="entry name" value="GLUTAMYL-TRNA(GLN) AMIDOTRANSFERASE SUBUNIT C, MITOCHONDRIAL"/>
    <property type="match status" value="1"/>
</dbReference>
<dbReference type="AlphaFoldDB" id="A0AAW1JA10"/>
<comment type="caution">
    <text evidence="2">The sequence shown here is derived from an EMBL/GenBank/DDBJ whole genome shotgun (WGS) entry which is preliminary data.</text>
</comment>
<comment type="catalytic activity">
    <reaction evidence="1">
        <text>L-glutamyl-tRNA(Gln) + L-glutamine + ATP + H2O = L-glutaminyl-tRNA(Gln) + L-glutamate + ADP + phosphate + H(+)</text>
        <dbReference type="Rhea" id="RHEA:17521"/>
        <dbReference type="Rhea" id="RHEA-COMP:9681"/>
        <dbReference type="Rhea" id="RHEA-COMP:9684"/>
        <dbReference type="ChEBI" id="CHEBI:15377"/>
        <dbReference type="ChEBI" id="CHEBI:15378"/>
        <dbReference type="ChEBI" id="CHEBI:29985"/>
        <dbReference type="ChEBI" id="CHEBI:30616"/>
        <dbReference type="ChEBI" id="CHEBI:43474"/>
        <dbReference type="ChEBI" id="CHEBI:58359"/>
        <dbReference type="ChEBI" id="CHEBI:78520"/>
        <dbReference type="ChEBI" id="CHEBI:78521"/>
        <dbReference type="ChEBI" id="CHEBI:456216"/>
    </reaction>
</comment>
<dbReference type="Pfam" id="PF02686">
    <property type="entry name" value="GatC"/>
    <property type="match status" value="1"/>
</dbReference>
<dbReference type="Proteomes" id="UP001443914">
    <property type="component" value="Unassembled WGS sequence"/>
</dbReference>
<proteinExistence type="inferred from homology"/>
<dbReference type="GO" id="GO:0050567">
    <property type="term" value="F:glutaminyl-tRNA synthase (glutamine-hydrolyzing) activity"/>
    <property type="evidence" value="ECO:0007669"/>
    <property type="project" value="UniProtKB-UniRule"/>
</dbReference>
<dbReference type="EC" id="6.3.5.-" evidence="1"/>
<keyword evidence="3" id="KW-1185">Reference proteome</keyword>
<dbReference type="GO" id="GO:0009507">
    <property type="term" value="C:chloroplast"/>
    <property type="evidence" value="ECO:0007669"/>
    <property type="project" value="UniProtKB-SubCell"/>
</dbReference>
<keyword evidence="1" id="KW-0150">Chloroplast</keyword>
<comment type="subcellular location">
    <subcellularLocation>
        <location evidence="1">Mitochondrion</location>
    </subcellularLocation>
    <subcellularLocation>
        <location evidence="1">Plastid</location>
        <location evidence="1">Chloroplast</location>
    </subcellularLocation>
</comment>
<dbReference type="GO" id="GO:0070681">
    <property type="term" value="P:glutaminyl-tRNAGln biosynthesis via transamidation"/>
    <property type="evidence" value="ECO:0007669"/>
    <property type="project" value="UniProtKB-UniRule"/>
</dbReference>
<comment type="function">
    <text evidence="1">Allows the formation of correctly charged Gln-tRNA(Gln) through the transamidation of misacylated Glu-tRNA(Gln) in chloroplasts and mitochondria. The reaction takes place in the presence of glutamine and ATP through an activated gamma-phospho-Glu-tRNA(Gln).</text>
</comment>
<keyword evidence="1" id="KW-0648">Protein biosynthesis</keyword>
<name>A0AAW1JA10_SAPOF</name>
<dbReference type="InterPro" id="IPR036113">
    <property type="entry name" value="Asp/Glu-ADT_sf_sub_c"/>
</dbReference>
<dbReference type="HAMAP" id="MF_00122">
    <property type="entry name" value="GatC"/>
    <property type="match status" value="1"/>
</dbReference>
<keyword evidence="1" id="KW-0067">ATP-binding</keyword>
<accession>A0AAW1JA10</accession>
<evidence type="ECO:0000313" key="2">
    <source>
        <dbReference type="EMBL" id="KAK9699810.1"/>
    </source>
</evidence>
<organism evidence="2 3">
    <name type="scientific">Saponaria officinalis</name>
    <name type="common">Common soapwort</name>
    <name type="synonym">Lychnis saponaria</name>
    <dbReference type="NCBI Taxonomy" id="3572"/>
    <lineage>
        <taxon>Eukaryota</taxon>
        <taxon>Viridiplantae</taxon>
        <taxon>Streptophyta</taxon>
        <taxon>Embryophyta</taxon>
        <taxon>Tracheophyta</taxon>
        <taxon>Spermatophyta</taxon>
        <taxon>Magnoliopsida</taxon>
        <taxon>eudicotyledons</taxon>
        <taxon>Gunneridae</taxon>
        <taxon>Pentapetalae</taxon>
        <taxon>Caryophyllales</taxon>
        <taxon>Caryophyllaceae</taxon>
        <taxon>Caryophylleae</taxon>
        <taxon>Saponaria</taxon>
    </lineage>
</organism>
<dbReference type="NCBIfam" id="TIGR00135">
    <property type="entry name" value="gatC"/>
    <property type="match status" value="1"/>
</dbReference>
<dbReference type="GO" id="GO:0030956">
    <property type="term" value="C:glutamyl-tRNA(Gln) amidotransferase complex"/>
    <property type="evidence" value="ECO:0007669"/>
    <property type="project" value="UniProtKB-UniRule"/>
</dbReference>
<dbReference type="GO" id="GO:0032543">
    <property type="term" value="P:mitochondrial translation"/>
    <property type="evidence" value="ECO:0007669"/>
    <property type="project" value="UniProtKB-UniRule"/>
</dbReference>
<dbReference type="GO" id="GO:0005739">
    <property type="term" value="C:mitochondrion"/>
    <property type="evidence" value="ECO:0007669"/>
    <property type="project" value="UniProtKB-SubCell"/>
</dbReference>
<dbReference type="GO" id="GO:0005524">
    <property type="term" value="F:ATP binding"/>
    <property type="evidence" value="ECO:0007669"/>
    <property type="project" value="UniProtKB-KW"/>
</dbReference>
<dbReference type="Gene3D" id="1.10.20.60">
    <property type="entry name" value="Glu-tRNAGln amidotransferase C subunit, N-terminal domain"/>
    <property type="match status" value="1"/>
</dbReference>
<dbReference type="EMBL" id="JBDFQZ010000008">
    <property type="protein sequence ID" value="KAK9699810.1"/>
    <property type="molecule type" value="Genomic_DNA"/>
</dbReference>
<dbReference type="GO" id="GO:0006450">
    <property type="term" value="P:regulation of translational fidelity"/>
    <property type="evidence" value="ECO:0007669"/>
    <property type="project" value="InterPro"/>
</dbReference>
<evidence type="ECO:0000256" key="1">
    <source>
        <dbReference type="HAMAP-Rule" id="MF_03149"/>
    </source>
</evidence>
<reference evidence="2" key="1">
    <citation type="submission" date="2024-03" db="EMBL/GenBank/DDBJ databases">
        <title>WGS assembly of Saponaria officinalis var. Norfolk2.</title>
        <authorList>
            <person name="Jenkins J."/>
            <person name="Shu S."/>
            <person name="Grimwood J."/>
            <person name="Barry K."/>
            <person name="Goodstein D."/>
            <person name="Schmutz J."/>
            <person name="Leebens-Mack J."/>
            <person name="Osbourn A."/>
        </authorList>
    </citation>
    <scope>NUCLEOTIDE SEQUENCE [LARGE SCALE GENOMIC DNA]</scope>
    <source>
        <strain evidence="2">JIC</strain>
    </source>
</reference>
<dbReference type="PANTHER" id="PTHR15004:SF0">
    <property type="entry name" value="GLUTAMYL-TRNA(GLN) AMIDOTRANSFERASE SUBUNIT C, MITOCHONDRIAL"/>
    <property type="match status" value="1"/>
</dbReference>
<comment type="similarity">
    <text evidence="1">Belongs to the GatC family.</text>
</comment>
<keyword evidence="1" id="KW-0934">Plastid</keyword>
<gene>
    <name evidence="1" type="primary">GATC</name>
    <name evidence="2" type="ORF">RND81_08G196800</name>
</gene>